<accession>A0A8S0V4B7</accession>
<comment type="caution">
    <text evidence="2">The sequence shown here is derived from an EMBL/GenBank/DDBJ whole genome shotgun (WGS) entry which is preliminary data.</text>
</comment>
<dbReference type="Proteomes" id="UP000594638">
    <property type="component" value="Unassembled WGS sequence"/>
</dbReference>
<keyword evidence="3" id="KW-1185">Reference proteome</keyword>
<evidence type="ECO:0000313" key="2">
    <source>
        <dbReference type="EMBL" id="CAA3025633.1"/>
    </source>
</evidence>
<organism evidence="2 3">
    <name type="scientific">Olea europaea subsp. europaea</name>
    <dbReference type="NCBI Taxonomy" id="158383"/>
    <lineage>
        <taxon>Eukaryota</taxon>
        <taxon>Viridiplantae</taxon>
        <taxon>Streptophyta</taxon>
        <taxon>Embryophyta</taxon>
        <taxon>Tracheophyta</taxon>
        <taxon>Spermatophyta</taxon>
        <taxon>Magnoliopsida</taxon>
        <taxon>eudicotyledons</taxon>
        <taxon>Gunneridae</taxon>
        <taxon>Pentapetalae</taxon>
        <taxon>asterids</taxon>
        <taxon>lamiids</taxon>
        <taxon>Lamiales</taxon>
        <taxon>Oleaceae</taxon>
        <taxon>Oleeae</taxon>
        <taxon>Olea</taxon>
    </lineage>
</organism>
<feature type="compositionally biased region" description="Basic and acidic residues" evidence="1">
    <location>
        <begin position="91"/>
        <end position="101"/>
    </location>
</feature>
<dbReference type="Gramene" id="OE9A038313T1">
    <property type="protein sequence ID" value="OE9A038313C1"/>
    <property type="gene ID" value="OE9A038313"/>
</dbReference>
<feature type="compositionally biased region" description="Acidic residues" evidence="1">
    <location>
        <begin position="1"/>
        <end position="25"/>
    </location>
</feature>
<reference evidence="2 3" key="1">
    <citation type="submission" date="2019-12" db="EMBL/GenBank/DDBJ databases">
        <authorList>
            <person name="Alioto T."/>
            <person name="Alioto T."/>
            <person name="Gomez Garrido J."/>
        </authorList>
    </citation>
    <scope>NUCLEOTIDE SEQUENCE [LARGE SCALE GENOMIC DNA]</scope>
</reference>
<proteinExistence type="predicted"/>
<protein>
    <submittedName>
        <fullName evidence="2">Uncharacterized protein</fullName>
    </submittedName>
</protein>
<evidence type="ECO:0000256" key="1">
    <source>
        <dbReference type="SAM" id="MobiDB-lite"/>
    </source>
</evidence>
<gene>
    <name evidence="2" type="ORF">OLEA9_A038313</name>
</gene>
<sequence length="101" mass="11403">MLHIQEDEDEDDKMEEKDPDSDVNVESESNSMTSRVRMESVEPEAKMKFVEPEANDKDDMKVDEHTREEGSTSVEMTCLEGPMSATGVIDAPHDKDEQPNS</sequence>
<name>A0A8S0V4B7_OLEEU</name>
<feature type="region of interest" description="Disordered" evidence="1">
    <location>
        <begin position="1"/>
        <end position="101"/>
    </location>
</feature>
<dbReference type="AlphaFoldDB" id="A0A8S0V4B7"/>
<feature type="compositionally biased region" description="Basic and acidic residues" evidence="1">
    <location>
        <begin position="36"/>
        <end position="70"/>
    </location>
</feature>
<dbReference type="EMBL" id="CACTIH010009139">
    <property type="protein sequence ID" value="CAA3025633.1"/>
    <property type="molecule type" value="Genomic_DNA"/>
</dbReference>
<evidence type="ECO:0000313" key="3">
    <source>
        <dbReference type="Proteomes" id="UP000594638"/>
    </source>
</evidence>